<evidence type="ECO:0000259" key="6">
    <source>
        <dbReference type="PROSITE" id="PS50110"/>
    </source>
</evidence>
<dbReference type="PANTHER" id="PTHR44688">
    <property type="entry name" value="DNA-BINDING TRANSCRIPTIONAL ACTIVATOR DEVR_DOSR"/>
    <property type="match status" value="1"/>
</dbReference>
<dbReference type="Gene3D" id="3.40.50.2300">
    <property type="match status" value="1"/>
</dbReference>
<evidence type="ECO:0000313" key="7">
    <source>
        <dbReference type="EMBL" id="PIM51840.1"/>
    </source>
</evidence>
<evidence type="ECO:0000256" key="3">
    <source>
        <dbReference type="ARBA" id="ARBA00023163"/>
    </source>
</evidence>
<sequence>MQSLIPSSVRPGLPAAAPADAAMRRTVYIVDDEDLIRSSLASLLRSMDLEVRDFPTTAAFLAAPKGPGPGCLVLDVRLRGESGLAFQQSMASRGLGPMPVIFMTGHGDVSMTVRAMKAGARDFLEKPFRDQDMIDAVVAALDADARRLAVERALDDVRGCWASLTPREREVLGHVAAGRMNKQIAGEMGIAEITAKIHRGQAMRKMRSRSVAELVRKMQAIGVIREAA</sequence>
<proteinExistence type="predicted"/>
<dbReference type="SMART" id="SM00421">
    <property type="entry name" value="HTH_LUXR"/>
    <property type="match status" value="1"/>
</dbReference>
<keyword evidence="3" id="KW-0804">Transcription</keyword>
<dbReference type="InterPro" id="IPR036388">
    <property type="entry name" value="WH-like_DNA-bd_sf"/>
</dbReference>
<dbReference type="PANTHER" id="PTHR44688:SF16">
    <property type="entry name" value="DNA-BINDING TRANSCRIPTIONAL ACTIVATOR DEVR_DOSR"/>
    <property type="match status" value="1"/>
</dbReference>
<accession>A0A2G9C5W7</accession>
<feature type="modified residue" description="4-aspartylphosphate" evidence="4">
    <location>
        <position position="75"/>
    </location>
</feature>
<keyword evidence="1" id="KW-0805">Transcription regulation</keyword>
<feature type="domain" description="HTH luxR-type" evidence="5">
    <location>
        <begin position="157"/>
        <end position="222"/>
    </location>
</feature>
<name>A0A2G9C5W7_9BURK</name>
<keyword evidence="4" id="KW-0597">Phosphoprotein</keyword>
<dbReference type="GO" id="GO:0006355">
    <property type="term" value="P:regulation of DNA-templated transcription"/>
    <property type="evidence" value="ECO:0007669"/>
    <property type="project" value="InterPro"/>
</dbReference>
<dbReference type="PROSITE" id="PS50110">
    <property type="entry name" value="RESPONSE_REGULATORY"/>
    <property type="match status" value="1"/>
</dbReference>
<keyword evidence="8" id="KW-1185">Reference proteome</keyword>
<organism evidence="7 8">
    <name type="scientific">Roseateles chitinivorans</name>
    <dbReference type="NCBI Taxonomy" id="2917965"/>
    <lineage>
        <taxon>Bacteria</taxon>
        <taxon>Pseudomonadati</taxon>
        <taxon>Pseudomonadota</taxon>
        <taxon>Betaproteobacteria</taxon>
        <taxon>Burkholderiales</taxon>
        <taxon>Sphaerotilaceae</taxon>
        <taxon>Roseateles</taxon>
    </lineage>
</organism>
<evidence type="ECO:0000259" key="5">
    <source>
        <dbReference type="PROSITE" id="PS50043"/>
    </source>
</evidence>
<dbReference type="SMART" id="SM00448">
    <property type="entry name" value="REC"/>
    <property type="match status" value="1"/>
</dbReference>
<comment type="caution">
    <text evidence="7">The sequence shown here is derived from an EMBL/GenBank/DDBJ whole genome shotgun (WGS) entry which is preliminary data.</text>
</comment>
<dbReference type="PRINTS" id="PR00038">
    <property type="entry name" value="HTHLUXR"/>
</dbReference>
<dbReference type="Pfam" id="PF00196">
    <property type="entry name" value="GerE"/>
    <property type="match status" value="1"/>
</dbReference>
<dbReference type="SUPFAM" id="SSF52172">
    <property type="entry name" value="CheY-like"/>
    <property type="match status" value="1"/>
</dbReference>
<dbReference type="AlphaFoldDB" id="A0A2G9C5W7"/>
<dbReference type="InterPro" id="IPR001789">
    <property type="entry name" value="Sig_transdc_resp-reg_receiver"/>
</dbReference>
<dbReference type="Proteomes" id="UP000231501">
    <property type="component" value="Unassembled WGS sequence"/>
</dbReference>
<evidence type="ECO:0000313" key="8">
    <source>
        <dbReference type="Proteomes" id="UP000231501"/>
    </source>
</evidence>
<dbReference type="InterPro" id="IPR000792">
    <property type="entry name" value="Tscrpt_reg_LuxR_C"/>
</dbReference>
<protein>
    <submittedName>
        <fullName evidence="7">DNA-binding response regulator</fullName>
    </submittedName>
</protein>
<dbReference type="PROSITE" id="PS50043">
    <property type="entry name" value="HTH_LUXR_2"/>
    <property type="match status" value="1"/>
</dbReference>
<evidence type="ECO:0000256" key="2">
    <source>
        <dbReference type="ARBA" id="ARBA00023125"/>
    </source>
</evidence>
<dbReference type="Gene3D" id="1.10.10.10">
    <property type="entry name" value="Winged helix-like DNA-binding domain superfamily/Winged helix DNA-binding domain"/>
    <property type="match status" value="1"/>
</dbReference>
<keyword evidence="2 7" id="KW-0238">DNA-binding</keyword>
<gene>
    <name evidence="7" type="ORF">CS062_17585</name>
</gene>
<dbReference type="GO" id="GO:0000160">
    <property type="term" value="P:phosphorelay signal transduction system"/>
    <property type="evidence" value="ECO:0007669"/>
    <property type="project" value="InterPro"/>
</dbReference>
<evidence type="ECO:0000256" key="1">
    <source>
        <dbReference type="ARBA" id="ARBA00023015"/>
    </source>
</evidence>
<dbReference type="OrthoDB" id="9802186at2"/>
<dbReference type="EMBL" id="PEOG01000051">
    <property type="protein sequence ID" value="PIM51840.1"/>
    <property type="molecule type" value="Genomic_DNA"/>
</dbReference>
<dbReference type="InterPro" id="IPR011006">
    <property type="entry name" value="CheY-like_superfamily"/>
</dbReference>
<dbReference type="GO" id="GO:0003677">
    <property type="term" value="F:DNA binding"/>
    <property type="evidence" value="ECO:0007669"/>
    <property type="project" value="UniProtKB-KW"/>
</dbReference>
<reference evidence="7 8" key="1">
    <citation type="submission" date="2017-11" db="EMBL/GenBank/DDBJ databases">
        <title>Draft genome sequence of Mitsuaria sp. HWN-4.</title>
        <authorList>
            <person name="Gundlapally S.R."/>
        </authorList>
    </citation>
    <scope>NUCLEOTIDE SEQUENCE [LARGE SCALE GENOMIC DNA]</scope>
    <source>
        <strain evidence="7 8">HWN-4</strain>
    </source>
</reference>
<dbReference type="CDD" id="cd06170">
    <property type="entry name" value="LuxR_C_like"/>
    <property type="match status" value="1"/>
</dbReference>
<feature type="domain" description="Response regulatory" evidence="6">
    <location>
        <begin position="26"/>
        <end position="141"/>
    </location>
</feature>
<dbReference type="Pfam" id="PF00072">
    <property type="entry name" value="Response_reg"/>
    <property type="match status" value="1"/>
</dbReference>
<evidence type="ECO:0000256" key="4">
    <source>
        <dbReference type="PROSITE-ProRule" id="PRU00169"/>
    </source>
</evidence>